<reference evidence="2 3" key="1">
    <citation type="submission" date="2018-09" db="EMBL/GenBank/DDBJ databases">
        <title>Altererythrobacter spongiae sp. nov., isolated from a marine sponge.</title>
        <authorList>
            <person name="Zhuang L."/>
            <person name="Luo L."/>
        </authorList>
    </citation>
    <scope>NUCLEOTIDE SEQUENCE [LARGE SCALE GENOMIC DNA]</scope>
    <source>
        <strain evidence="2 3">HN-Y73</strain>
    </source>
</reference>
<comment type="caution">
    <text evidence="2">The sequence shown here is derived from an EMBL/GenBank/DDBJ whole genome shotgun (WGS) entry which is preliminary data.</text>
</comment>
<sequence length="140" mass="14974">MSDLAAKMLEDRALRDAARALVAADIALMMENLDQKGLGTRVKDSVSETAESFTSDLGTADEKPGLYLAGGLIGIVVLWFSRKPVFRLLGWFFSRSPDEADEEDPGIADEGSYSDEDPVAETNMADDKANAVPYGTAAPA</sequence>
<protein>
    <recommendedName>
        <fullName evidence="4">DUF3618 domain-containing protein</fullName>
    </recommendedName>
</protein>
<dbReference type="EMBL" id="RAPF01000009">
    <property type="protein sequence ID" value="RKF18359.1"/>
    <property type="molecule type" value="Genomic_DNA"/>
</dbReference>
<dbReference type="RefSeq" id="WP_120325633.1">
    <property type="nucleotide sequence ID" value="NZ_RAPF01000009.1"/>
</dbReference>
<gene>
    <name evidence="2" type="ORF">D6851_14560</name>
</gene>
<organism evidence="2 3">
    <name type="scientific">Altericroceibacterium spongiae</name>
    <dbReference type="NCBI Taxonomy" id="2320269"/>
    <lineage>
        <taxon>Bacteria</taxon>
        <taxon>Pseudomonadati</taxon>
        <taxon>Pseudomonadota</taxon>
        <taxon>Alphaproteobacteria</taxon>
        <taxon>Sphingomonadales</taxon>
        <taxon>Erythrobacteraceae</taxon>
        <taxon>Altericroceibacterium</taxon>
    </lineage>
</organism>
<evidence type="ECO:0000313" key="2">
    <source>
        <dbReference type="EMBL" id="RKF18359.1"/>
    </source>
</evidence>
<name>A0A420ECC6_9SPHN</name>
<dbReference type="AlphaFoldDB" id="A0A420ECC6"/>
<proteinExistence type="predicted"/>
<evidence type="ECO:0000256" key="1">
    <source>
        <dbReference type="SAM" id="MobiDB-lite"/>
    </source>
</evidence>
<accession>A0A420ECC6</accession>
<evidence type="ECO:0000313" key="3">
    <source>
        <dbReference type="Proteomes" id="UP000284395"/>
    </source>
</evidence>
<evidence type="ECO:0008006" key="4">
    <source>
        <dbReference type="Google" id="ProtNLM"/>
    </source>
</evidence>
<feature type="compositionally biased region" description="Acidic residues" evidence="1">
    <location>
        <begin position="99"/>
        <end position="119"/>
    </location>
</feature>
<feature type="region of interest" description="Disordered" evidence="1">
    <location>
        <begin position="96"/>
        <end position="140"/>
    </location>
</feature>
<dbReference type="OrthoDB" id="7433140at2"/>
<keyword evidence="3" id="KW-1185">Reference proteome</keyword>
<dbReference type="Proteomes" id="UP000284395">
    <property type="component" value="Unassembled WGS sequence"/>
</dbReference>